<dbReference type="InterPro" id="IPR013324">
    <property type="entry name" value="RNA_pol_sigma_r3/r4-like"/>
</dbReference>
<dbReference type="PANTHER" id="PTHR43133:SF60">
    <property type="entry name" value="RNA POLYMERASE SIGMA FACTOR SIGV"/>
    <property type="match status" value="1"/>
</dbReference>
<dbReference type="AlphaFoldDB" id="A0AAW9A8U4"/>
<proteinExistence type="inferred from homology"/>
<evidence type="ECO:0000256" key="2">
    <source>
        <dbReference type="ARBA" id="ARBA00023015"/>
    </source>
</evidence>
<dbReference type="GO" id="GO:0003677">
    <property type="term" value="F:DNA binding"/>
    <property type="evidence" value="ECO:0007669"/>
    <property type="project" value="InterPro"/>
</dbReference>
<dbReference type="NCBIfam" id="TIGR02937">
    <property type="entry name" value="sigma70-ECF"/>
    <property type="match status" value="1"/>
</dbReference>
<dbReference type="InterPro" id="IPR039425">
    <property type="entry name" value="RNA_pol_sigma-70-like"/>
</dbReference>
<keyword evidence="8" id="KW-1185">Reference proteome</keyword>
<dbReference type="Pfam" id="PF04542">
    <property type="entry name" value="Sigma70_r2"/>
    <property type="match status" value="1"/>
</dbReference>
<dbReference type="InterPro" id="IPR013325">
    <property type="entry name" value="RNA_pol_sigma_r2"/>
</dbReference>
<dbReference type="Gene3D" id="1.10.1740.10">
    <property type="match status" value="1"/>
</dbReference>
<evidence type="ECO:0000259" key="5">
    <source>
        <dbReference type="Pfam" id="PF04542"/>
    </source>
</evidence>
<dbReference type="GO" id="GO:0016987">
    <property type="term" value="F:sigma factor activity"/>
    <property type="evidence" value="ECO:0007669"/>
    <property type="project" value="UniProtKB-KW"/>
</dbReference>
<dbReference type="Pfam" id="PF08281">
    <property type="entry name" value="Sigma70_r4_2"/>
    <property type="match status" value="1"/>
</dbReference>
<organism evidence="7 8">
    <name type="scientific">Sporosarcina thermotolerans</name>
    <dbReference type="NCBI Taxonomy" id="633404"/>
    <lineage>
        <taxon>Bacteria</taxon>
        <taxon>Bacillati</taxon>
        <taxon>Bacillota</taxon>
        <taxon>Bacilli</taxon>
        <taxon>Bacillales</taxon>
        <taxon>Caryophanaceae</taxon>
        <taxon>Sporosarcina</taxon>
    </lineage>
</organism>
<dbReference type="Gene3D" id="1.10.10.10">
    <property type="entry name" value="Winged helix-like DNA-binding domain superfamily/Winged helix DNA-binding domain"/>
    <property type="match status" value="1"/>
</dbReference>
<dbReference type="Proteomes" id="UP001271648">
    <property type="component" value="Unassembled WGS sequence"/>
</dbReference>
<dbReference type="InterPro" id="IPR014284">
    <property type="entry name" value="RNA_pol_sigma-70_dom"/>
</dbReference>
<dbReference type="SUPFAM" id="SSF88659">
    <property type="entry name" value="Sigma3 and sigma4 domains of RNA polymerase sigma factors"/>
    <property type="match status" value="1"/>
</dbReference>
<dbReference type="EMBL" id="JAUBDJ010000004">
    <property type="protein sequence ID" value="MDW0117053.1"/>
    <property type="molecule type" value="Genomic_DNA"/>
</dbReference>
<evidence type="ECO:0000259" key="6">
    <source>
        <dbReference type="Pfam" id="PF08281"/>
    </source>
</evidence>
<dbReference type="InterPro" id="IPR036388">
    <property type="entry name" value="WH-like_DNA-bd_sf"/>
</dbReference>
<sequence length="188" mass="22532">MDNDLRWIKQIKKNASESAANNLVSKYYKEMYAFHYKQTLDADLSLDVTQELFIAILQSIHAYDPKKASFRTWLYRIASNRIVDYFRSKHYRYAQFTQPIEDIHQEVEDDYNLEIELEHKEQFELVNSVVNRLDAYSQQIIRLKLFGDYTLKEIASIEAIPLSTVKTRYYAALKWIRKEMEVENIEER</sequence>
<name>A0AAW9A8U4_9BACL</name>
<feature type="domain" description="RNA polymerase sigma-70 region 2" evidence="5">
    <location>
        <begin position="23"/>
        <end position="89"/>
    </location>
</feature>
<dbReference type="PANTHER" id="PTHR43133">
    <property type="entry name" value="RNA POLYMERASE ECF-TYPE SIGMA FACTO"/>
    <property type="match status" value="1"/>
</dbReference>
<evidence type="ECO:0000256" key="3">
    <source>
        <dbReference type="ARBA" id="ARBA00023082"/>
    </source>
</evidence>
<evidence type="ECO:0000313" key="8">
    <source>
        <dbReference type="Proteomes" id="UP001271648"/>
    </source>
</evidence>
<evidence type="ECO:0000313" key="7">
    <source>
        <dbReference type="EMBL" id="MDW0117053.1"/>
    </source>
</evidence>
<evidence type="ECO:0000256" key="1">
    <source>
        <dbReference type="ARBA" id="ARBA00010641"/>
    </source>
</evidence>
<comment type="similarity">
    <text evidence="1">Belongs to the sigma-70 factor family. ECF subfamily.</text>
</comment>
<keyword evidence="2" id="KW-0805">Transcription regulation</keyword>
<keyword evidence="4" id="KW-0804">Transcription</keyword>
<dbReference type="InterPro" id="IPR013249">
    <property type="entry name" value="RNA_pol_sigma70_r4_t2"/>
</dbReference>
<dbReference type="InterPro" id="IPR007627">
    <property type="entry name" value="RNA_pol_sigma70_r2"/>
</dbReference>
<feature type="domain" description="RNA polymerase sigma factor 70 region 4 type 2" evidence="6">
    <location>
        <begin position="128"/>
        <end position="175"/>
    </location>
</feature>
<reference evidence="7 8" key="1">
    <citation type="submission" date="2023-06" db="EMBL/GenBank/DDBJ databases">
        <title>Sporosarcina sp. nov., isolated from Korean traditional fermented seafood 'Jeotgal'.</title>
        <authorList>
            <person name="Yang A.I."/>
            <person name="Shin N.-R."/>
        </authorList>
    </citation>
    <scope>NUCLEOTIDE SEQUENCE [LARGE SCALE GENOMIC DNA]</scope>
    <source>
        <strain evidence="7 8">KCTC43456</strain>
    </source>
</reference>
<keyword evidence="3" id="KW-0731">Sigma factor</keyword>
<evidence type="ECO:0000256" key="4">
    <source>
        <dbReference type="ARBA" id="ARBA00023163"/>
    </source>
</evidence>
<dbReference type="CDD" id="cd06171">
    <property type="entry name" value="Sigma70_r4"/>
    <property type="match status" value="1"/>
</dbReference>
<dbReference type="RefSeq" id="WP_317940650.1">
    <property type="nucleotide sequence ID" value="NZ_JAUBDJ010000004.1"/>
</dbReference>
<accession>A0AAW9A8U4</accession>
<dbReference type="SUPFAM" id="SSF88946">
    <property type="entry name" value="Sigma2 domain of RNA polymerase sigma factors"/>
    <property type="match status" value="1"/>
</dbReference>
<gene>
    <name evidence="7" type="ORF">QTL97_08910</name>
</gene>
<dbReference type="GO" id="GO:0006352">
    <property type="term" value="P:DNA-templated transcription initiation"/>
    <property type="evidence" value="ECO:0007669"/>
    <property type="project" value="InterPro"/>
</dbReference>
<protein>
    <submittedName>
        <fullName evidence="7">RNA polymerase sigma factor</fullName>
    </submittedName>
</protein>
<comment type="caution">
    <text evidence="7">The sequence shown here is derived from an EMBL/GenBank/DDBJ whole genome shotgun (WGS) entry which is preliminary data.</text>
</comment>